<evidence type="ECO:0000256" key="2">
    <source>
        <dbReference type="ARBA" id="ARBA00022692"/>
    </source>
</evidence>
<proteinExistence type="predicted"/>
<gene>
    <name evidence="8" type="ORF">GCM10025883_08480</name>
</gene>
<keyword evidence="3 6" id="KW-1133">Transmembrane helix</keyword>
<reference evidence="9" key="1">
    <citation type="journal article" date="2019" name="Int. J. Syst. Evol. Microbiol.">
        <title>The Global Catalogue of Microorganisms (GCM) 10K type strain sequencing project: providing services to taxonomists for standard genome sequencing and annotation.</title>
        <authorList>
            <consortium name="The Broad Institute Genomics Platform"/>
            <consortium name="The Broad Institute Genome Sequencing Center for Infectious Disease"/>
            <person name="Wu L."/>
            <person name="Ma J."/>
        </authorList>
    </citation>
    <scope>NUCLEOTIDE SEQUENCE [LARGE SCALE GENOMIC DNA]</scope>
    <source>
        <strain evidence="9">NBRC 113072</strain>
    </source>
</reference>
<name>A0ABQ6INL1_9MICO</name>
<keyword evidence="4 6" id="KW-0472">Membrane</keyword>
<keyword evidence="2 6" id="KW-0812">Transmembrane</keyword>
<evidence type="ECO:0000256" key="6">
    <source>
        <dbReference type="SAM" id="Phobius"/>
    </source>
</evidence>
<feature type="transmembrane region" description="Helical" evidence="6">
    <location>
        <begin position="215"/>
        <end position="234"/>
    </location>
</feature>
<feature type="region of interest" description="Disordered" evidence="5">
    <location>
        <begin position="1"/>
        <end position="33"/>
    </location>
</feature>
<organism evidence="8 9">
    <name type="scientific">Mobilicoccus caccae</name>
    <dbReference type="NCBI Taxonomy" id="1859295"/>
    <lineage>
        <taxon>Bacteria</taxon>
        <taxon>Bacillati</taxon>
        <taxon>Actinomycetota</taxon>
        <taxon>Actinomycetes</taxon>
        <taxon>Micrococcales</taxon>
        <taxon>Dermatophilaceae</taxon>
        <taxon>Mobilicoccus</taxon>
    </lineage>
</organism>
<comment type="subcellular location">
    <subcellularLocation>
        <location evidence="1">Membrane</location>
        <topology evidence="1">Multi-pass membrane protein</topology>
    </subcellularLocation>
</comment>
<feature type="transmembrane region" description="Helical" evidence="6">
    <location>
        <begin position="70"/>
        <end position="88"/>
    </location>
</feature>
<evidence type="ECO:0000256" key="4">
    <source>
        <dbReference type="ARBA" id="ARBA00023136"/>
    </source>
</evidence>
<comment type="caution">
    <text evidence="8">The sequence shown here is derived from an EMBL/GenBank/DDBJ whole genome shotgun (WGS) entry which is preliminary data.</text>
</comment>
<feature type="transmembrane region" description="Helical" evidence="6">
    <location>
        <begin position="179"/>
        <end position="203"/>
    </location>
</feature>
<evidence type="ECO:0000256" key="1">
    <source>
        <dbReference type="ARBA" id="ARBA00004141"/>
    </source>
</evidence>
<feature type="domain" description="ABC-2 type transporter transmembrane" evidence="7">
    <location>
        <begin position="53"/>
        <end position="257"/>
    </location>
</feature>
<evidence type="ECO:0000313" key="9">
    <source>
        <dbReference type="Proteomes" id="UP001157126"/>
    </source>
</evidence>
<feature type="transmembrane region" description="Helical" evidence="6">
    <location>
        <begin position="100"/>
        <end position="123"/>
    </location>
</feature>
<keyword evidence="9" id="KW-1185">Reference proteome</keyword>
<dbReference type="InterPro" id="IPR013525">
    <property type="entry name" value="ABC2_TM"/>
</dbReference>
<dbReference type="RefSeq" id="WP_284302840.1">
    <property type="nucleotide sequence ID" value="NZ_BSUO01000001.1"/>
</dbReference>
<feature type="transmembrane region" description="Helical" evidence="6">
    <location>
        <begin position="274"/>
        <end position="295"/>
    </location>
</feature>
<evidence type="ECO:0000259" key="7">
    <source>
        <dbReference type="Pfam" id="PF01061"/>
    </source>
</evidence>
<dbReference type="PANTHER" id="PTHR43027">
    <property type="entry name" value="DOXORUBICIN RESISTANCE ABC TRANSPORTER PERMEASE PROTEIN DRRC-RELATED"/>
    <property type="match status" value="1"/>
</dbReference>
<feature type="compositionally biased region" description="Low complexity" evidence="5">
    <location>
        <begin position="1"/>
        <end position="10"/>
    </location>
</feature>
<dbReference type="PANTHER" id="PTHR43027:SF2">
    <property type="entry name" value="TRANSPORT PERMEASE PROTEIN"/>
    <property type="match status" value="1"/>
</dbReference>
<dbReference type="Proteomes" id="UP001157126">
    <property type="component" value="Unassembled WGS sequence"/>
</dbReference>
<feature type="transmembrane region" description="Helical" evidence="6">
    <location>
        <begin position="143"/>
        <end position="173"/>
    </location>
</feature>
<evidence type="ECO:0000256" key="3">
    <source>
        <dbReference type="ARBA" id="ARBA00022989"/>
    </source>
</evidence>
<accession>A0ABQ6INL1</accession>
<dbReference type="EMBL" id="BSUO01000001">
    <property type="protein sequence ID" value="GMA38803.1"/>
    <property type="molecule type" value="Genomic_DNA"/>
</dbReference>
<evidence type="ECO:0000256" key="5">
    <source>
        <dbReference type="SAM" id="MobiDB-lite"/>
    </source>
</evidence>
<sequence length="305" mass="32698">MHSETSTTDPTTRDTTARDTTTPGGVTPTGSSVATAARPVTLPEVRPASRLKQALSLAGAEWRLLRRNKVALMNTLLMPALIVVFFSAMPMGNDLGFGRLAPILILGTALIFVVYYTLVTALVARREAYVLQRLRTGEASDAVILTGLSLPFALITILQTVLCVLGAALLLGVGMPPNVLLIGVAMALGTIVWSLLGIASTGFTRSVEHAQITTLPLIFVPLLLSGISFPLTMLPDWAQRIAAWTPLNPVVELMRLGMAGVDADGTALTFAETFTAAGMPVLVLVVWTVLAAWLVRRYLKWEPRR</sequence>
<feature type="compositionally biased region" description="Low complexity" evidence="5">
    <location>
        <begin position="18"/>
        <end position="33"/>
    </location>
</feature>
<evidence type="ECO:0000313" key="8">
    <source>
        <dbReference type="EMBL" id="GMA38803.1"/>
    </source>
</evidence>
<protein>
    <submittedName>
        <fullName evidence="8">Membrane protein</fullName>
    </submittedName>
</protein>
<dbReference type="InterPro" id="IPR052902">
    <property type="entry name" value="ABC-2_transporter"/>
</dbReference>
<dbReference type="Pfam" id="PF01061">
    <property type="entry name" value="ABC2_membrane"/>
    <property type="match status" value="1"/>
</dbReference>